<sequence>MWSGAVSISSRVELQGALGTPESHEFEQATKVVGRTTRRAKSRKKEIYGVGQHRFT</sequence>
<evidence type="ECO:0000313" key="3">
    <source>
        <dbReference type="Proteomes" id="UP000198816"/>
    </source>
</evidence>
<evidence type="ECO:0000313" key="2">
    <source>
        <dbReference type="EMBL" id="SDX01871.1"/>
    </source>
</evidence>
<dbReference type="STRING" id="1058.SAMN05421783_112108"/>
<gene>
    <name evidence="2" type="ORF">SAMN05421783_112108</name>
</gene>
<accession>A0A1H2YA00</accession>
<proteinExistence type="predicted"/>
<dbReference type="AlphaFoldDB" id="A0A1H2YA00"/>
<feature type="region of interest" description="Disordered" evidence="1">
    <location>
        <begin position="19"/>
        <end position="56"/>
    </location>
</feature>
<reference evidence="3" key="1">
    <citation type="submission" date="2016-10" db="EMBL/GenBank/DDBJ databases">
        <authorList>
            <person name="Varghese N."/>
            <person name="Submissions S."/>
        </authorList>
    </citation>
    <scope>NUCLEOTIDE SEQUENCE [LARGE SCALE GENOMIC DNA]</scope>
    <source>
        <strain evidence="3">DSM 217</strain>
    </source>
</reference>
<dbReference type="Proteomes" id="UP000198816">
    <property type="component" value="Unassembled WGS sequence"/>
</dbReference>
<evidence type="ECO:0000256" key="1">
    <source>
        <dbReference type="SAM" id="MobiDB-lite"/>
    </source>
</evidence>
<name>A0A1H2YA00_THIRO</name>
<organism evidence="2 3">
    <name type="scientific">Thiocapsa roseopersicina</name>
    <dbReference type="NCBI Taxonomy" id="1058"/>
    <lineage>
        <taxon>Bacteria</taxon>
        <taxon>Pseudomonadati</taxon>
        <taxon>Pseudomonadota</taxon>
        <taxon>Gammaproteobacteria</taxon>
        <taxon>Chromatiales</taxon>
        <taxon>Chromatiaceae</taxon>
        <taxon>Thiocapsa</taxon>
    </lineage>
</organism>
<dbReference type="EMBL" id="FNNZ01000012">
    <property type="protein sequence ID" value="SDX01871.1"/>
    <property type="molecule type" value="Genomic_DNA"/>
</dbReference>
<protein>
    <submittedName>
        <fullName evidence="2">Uncharacterized protein</fullName>
    </submittedName>
</protein>
<keyword evidence="3" id="KW-1185">Reference proteome</keyword>